<feature type="non-terminal residue" evidence="2">
    <location>
        <position position="1"/>
    </location>
</feature>
<evidence type="ECO:0000313" key="2">
    <source>
        <dbReference type="EMBL" id="TQE94727.1"/>
    </source>
</evidence>
<dbReference type="Pfam" id="PF13699">
    <property type="entry name" value="eCIS_core"/>
    <property type="match status" value="1"/>
</dbReference>
<accession>A0A540VDA9</accession>
<feature type="domain" description="eCIS core" evidence="1">
    <location>
        <begin position="66"/>
        <end position="126"/>
    </location>
</feature>
<name>A0A540VDA9_9GAMM</name>
<reference evidence="2 3" key="1">
    <citation type="submission" date="2019-06" db="EMBL/GenBank/DDBJ databases">
        <title>Metagenome assembled Genome of Spiribacter salinus SL48-SHIP from the microbial mat of Salt Lake 48 (Novosibirsk region, Russia).</title>
        <authorList>
            <person name="Shipova A."/>
            <person name="Rozanov A.S."/>
            <person name="Bryanskaya A.V."/>
            <person name="Peltek S.E."/>
        </authorList>
    </citation>
    <scope>NUCLEOTIDE SEQUENCE [LARGE SCALE GENOMIC DNA]</scope>
    <source>
        <strain evidence="2">SL48-SHIP-2</strain>
    </source>
</reference>
<comment type="caution">
    <text evidence="2">The sequence shown here is derived from an EMBL/GenBank/DDBJ whole genome shotgun (WGS) entry which is preliminary data.</text>
</comment>
<dbReference type="EMBL" id="VIFK01000410">
    <property type="protein sequence ID" value="TQE94727.1"/>
    <property type="molecule type" value="Genomic_DNA"/>
</dbReference>
<dbReference type="InterPro" id="IPR025295">
    <property type="entry name" value="eCIS_core_dom"/>
</dbReference>
<evidence type="ECO:0000259" key="1">
    <source>
        <dbReference type="Pfam" id="PF13699"/>
    </source>
</evidence>
<dbReference type="AlphaFoldDB" id="A0A540VDA9"/>
<evidence type="ECO:0000313" key="3">
    <source>
        <dbReference type="Proteomes" id="UP000315400"/>
    </source>
</evidence>
<sequence length="179" mass="20076">HQLVLSSAHKEGNFANGASTAAFAYAFSSAAQQDRGEPLSDETVEKLGPFFEESEISPFVGEFLEDFDLTDIRIHEGIPWYVRGNPDAYTSGRNIYFAPGKFDPNTASGLALIGHEALHVYQYQEHGAIGMRVQYVSDYLGNRMDGMAPYEAYRAIPFEQDAFRFQAHIEDQLIRRGFP</sequence>
<gene>
    <name evidence="2" type="ORF">FKY71_17515</name>
</gene>
<proteinExistence type="predicted"/>
<dbReference type="Proteomes" id="UP000315400">
    <property type="component" value="Unassembled WGS sequence"/>
</dbReference>
<protein>
    <submittedName>
        <fullName evidence="2">DUF4157 domain-containing protein</fullName>
    </submittedName>
</protein>
<organism evidence="2 3">
    <name type="scientific">Spiribacter salinus</name>
    <dbReference type="NCBI Taxonomy" id="1335746"/>
    <lineage>
        <taxon>Bacteria</taxon>
        <taxon>Pseudomonadati</taxon>
        <taxon>Pseudomonadota</taxon>
        <taxon>Gammaproteobacteria</taxon>
        <taxon>Chromatiales</taxon>
        <taxon>Ectothiorhodospiraceae</taxon>
        <taxon>Spiribacter</taxon>
    </lineage>
</organism>